<dbReference type="CDD" id="cd15873">
    <property type="entry name" value="R-SNARE_STXBP5_6"/>
    <property type="match status" value="1"/>
</dbReference>
<evidence type="ECO:0000256" key="3">
    <source>
        <dbReference type="PROSITE-ProRule" id="PRU00290"/>
    </source>
</evidence>
<dbReference type="PANTHER" id="PTHR10241">
    <property type="entry name" value="LETHAL 2 GIANT LARVAE PROTEIN"/>
    <property type="match status" value="1"/>
</dbReference>
<dbReference type="GO" id="GO:0019905">
    <property type="term" value="F:syntaxin binding"/>
    <property type="evidence" value="ECO:0007669"/>
    <property type="project" value="TreeGrafter"/>
</dbReference>
<keyword evidence="7" id="KW-1185">Reference proteome</keyword>
<reference evidence="6 7" key="1">
    <citation type="submission" date="2024-02" db="EMBL/GenBank/DDBJ databases">
        <title>Chromosome-scale genome assembly of the rough periwinkle Littorina saxatilis.</title>
        <authorList>
            <person name="De Jode A."/>
            <person name="Faria R."/>
            <person name="Formenti G."/>
            <person name="Sims Y."/>
            <person name="Smith T.P."/>
            <person name="Tracey A."/>
            <person name="Wood J.M.D."/>
            <person name="Zagrodzka Z.B."/>
            <person name="Johannesson K."/>
            <person name="Butlin R.K."/>
            <person name="Leder E.H."/>
        </authorList>
    </citation>
    <scope>NUCLEOTIDE SEQUENCE [LARGE SCALE GENOMIC DNA]</scope>
    <source>
        <strain evidence="6">Snail1</strain>
        <tissue evidence="6">Muscle</tissue>
    </source>
</reference>
<dbReference type="SUPFAM" id="SSF58038">
    <property type="entry name" value="SNARE fusion complex"/>
    <property type="match status" value="1"/>
</dbReference>
<feature type="region of interest" description="Disordered" evidence="4">
    <location>
        <begin position="21"/>
        <end position="43"/>
    </location>
</feature>
<dbReference type="GO" id="GO:0031201">
    <property type="term" value="C:SNARE complex"/>
    <property type="evidence" value="ECO:0007669"/>
    <property type="project" value="TreeGrafter"/>
</dbReference>
<keyword evidence="2" id="KW-0963">Cytoplasm</keyword>
<dbReference type="Proteomes" id="UP001374579">
    <property type="component" value="Unassembled WGS sequence"/>
</dbReference>
<dbReference type="EMBL" id="JBAMIC010000004">
    <property type="protein sequence ID" value="KAK7107168.1"/>
    <property type="molecule type" value="Genomic_DNA"/>
</dbReference>
<dbReference type="Gene3D" id="1.20.5.110">
    <property type="match status" value="1"/>
</dbReference>
<dbReference type="InterPro" id="IPR013905">
    <property type="entry name" value="Lgl_C_dom"/>
</dbReference>
<dbReference type="GO" id="GO:0005096">
    <property type="term" value="F:GTPase activator activity"/>
    <property type="evidence" value="ECO:0007669"/>
    <property type="project" value="TreeGrafter"/>
</dbReference>
<keyword evidence="3" id="KW-0175">Coiled coil</keyword>
<dbReference type="PANTHER" id="PTHR10241:SF25">
    <property type="entry name" value="TOMOSYN, ISOFORM C"/>
    <property type="match status" value="1"/>
</dbReference>
<evidence type="ECO:0000256" key="1">
    <source>
        <dbReference type="ARBA" id="ARBA00004496"/>
    </source>
</evidence>
<dbReference type="GO" id="GO:0006893">
    <property type="term" value="P:Golgi to plasma membrane transport"/>
    <property type="evidence" value="ECO:0007669"/>
    <property type="project" value="TreeGrafter"/>
</dbReference>
<evidence type="ECO:0000259" key="5">
    <source>
        <dbReference type="PROSITE" id="PS50892"/>
    </source>
</evidence>
<dbReference type="GO" id="GO:0045159">
    <property type="term" value="F:myosin II binding"/>
    <property type="evidence" value="ECO:0007669"/>
    <property type="project" value="TreeGrafter"/>
</dbReference>
<evidence type="ECO:0000313" key="6">
    <source>
        <dbReference type="EMBL" id="KAK7107168.1"/>
    </source>
</evidence>
<dbReference type="Pfam" id="PF08596">
    <property type="entry name" value="Lgl_C"/>
    <property type="match status" value="1"/>
</dbReference>
<name>A0AAN9BJ88_9CAEN</name>
<dbReference type="GO" id="GO:0005886">
    <property type="term" value="C:plasma membrane"/>
    <property type="evidence" value="ECO:0007669"/>
    <property type="project" value="TreeGrafter"/>
</dbReference>
<comment type="subcellular location">
    <subcellularLocation>
        <location evidence="1">Cytoplasm</location>
    </subcellularLocation>
</comment>
<sequence length="322" mass="35871">MSFLDCNGILIPSVYDQWKDSSGGSMEGRGSSSTNLVSYYGGKERDNRDVREDKILKASRERQMSVSSTKPKISPTSSQELTDRQFVIICSEKQARVMSLPSQTCAYKQKITETSFVVRAEIVAIRDTVCMMCYIANGHIMAFSLPSLKPLYDEDFLPLTDYRVARTFCFSNNGHALYLCSPTEVQKITYSADIAENLSEMLGDLFLPCDTPEAPKQGFFKNLFGGGTSNLDREELFGEMSGKASKGLAKHIPGSGGVQNLQQQAGAVGGEFARTRLLVTERGERLGELDDSSARMMNQSENFAQAAHHIMLKYKDKKWYQF</sequence>
<organism evidence="6 7">
    <name type="scientific">Littorina saxatilis</name>
    <dbReference type="NCBI Taxonomy" id="31220"/>
    <lineage>
        <taxon>Eukaryota</taxon>
        <taxon>Metazoa</taxon>
        <taxon>Spiralia</taxon>
        <taxon>Lophotrochozoa</taxon>
        <taxon>Mollusca</taxon>
        <taxon>Gastropoda</taxon>
        <taxon>Caenogastropoda</taxon>
        <taxon>Littorinimorpha</taxon>
        <taxon>Littorinoidea</taxon>
        <taxon>Littorinidae</taxon>
        <taxon>Littorina</taxon>
    </lineage>
</organism>
<comment type="caution">
    <text evidence="6">The sequence shown here is derived from an EMBL/GenBank/DDBJ whole genome shotgun (WGS) entry which is preliminary data.</text>
</comment>
<evidence type="ECO:0000256" key="4">
    <source>
        <dbReference type="SAM" id="MobiDB-lite"/>
    </source>
</evidence>
<protein>
    <recommendedName>
        <fullName evidence="5">V-SNARE coiled-coil homology domain-containing protein</fullName>
    </recommendedName>
</protein>
<dbReference type="GO" id="GO:0006887">
    <property type="term" value="P:exocytosis"/>
    <property type="evidence" value="ECO:0007669"/>
    <property type="project" value="TreeGrafter"/>
</dbReference>
<evidence type="ECO:0000256" key="2">
    <source>
        <dbReference type="ARBA" id="ARBA00022490"/>
    </source>
</evidence>
<dbReference type="InterPro" id="IPR042855">
    <property type="entry name" value="V_SNARE_CC"/>
</dbReference>
<feature type="compositionally biased region" description="Low complexity" evidence="4">
    <location>
        <begin position="21"/>
        <end position="33"/>
    </location>
</feature>
<feature type="domain" description="V-SNARE coiled-coil homology" evidence="5">
    <location>
        <begin position="257"/>
        <end position="317"/>
    </location>
</feature>
<dbReference type="AlphaFoldDB" id="A0AAN9BJ88"/>
<dbReference type="PROSITE" id="PS50892">
    <property type="entry name" value="V_SNARE"/>
    <property type="match status" value="1"/>
</dbReference>
<evidence type="ECO:0000313" key="7">
    <source>
        <dbReference type="Proteomes" id="UP001374579"/>
    </source>
</evidence>
<accession>A0AAN9BJ88</accession>
<gene>
    <name evidence="6" type="ORF">V1264_015128</name>
</gene>
<proteinExistence type="predicted"/>